<organism evidence="2 3">
    <name type="scientific">Potamilus streckersoni</name>
    <dbReference type="NCBI Taxonomy" id="2493646"/>
    <lineage>
        <taxon>Eukaryota</taxon>
        <taxon>Metazoa</taxon>
        <taxon>Spiralia</taxon>
        <taxon>Lophotrochozoa</taxon>
        <taxon>Mollusca</taxon>
        <taxon>Bivalvia</taxon>
        <taxon>Autobranchia</taxon>
        <taxon>Heteroconchia</taxon>
        <taxon>Palaeoheterodonta</taxon>
        <taxon>Unionida</taxon>
        <taxon>Unionoidea</taxon>
        <taxon>Unionidae</taxon>
        <taxon>Ambleminae</taxon>
        <taxon>Lampsilini</taxon>
        <taxon>Potamilus</taxon>
    </lineage>
</organism>
<gene>
    <name evidence="2" type="ORF">CHS0354_023662</name>
</gene>
<comment type="caution">
    <text evidence="2">The sequence shown here is derived from an EMBL/GenBank/DDBJ whole genome shotgun (WGS) entry which is preliminary data.</text>
</comment>
<dbReference type="AlphaFoldDB" id="A0AAE0SY60"/>
<sequence>MSALGKFKKCSAEGAETENLDQCQMSNIQMKELMTRTDIDPGGTSQNKGTNQNKKSDILKTNSTSAFLHGKPAEVSQMKQLLDVKYKVKTKVHVKATIQGQIYNFLERPTAS</sequence>
<accession>A0AAE0SY60</accession>
<reference evidence="2" key="2">
    <citation type="journal article" date="2021" name="Genome Biol. Evol.">
        <title>Developing a high-quality reference genome for a parasitic bivalve with doubly uniparental inheritance (Bivalvia: Unionida).</title>
        <authorList>
            <person name="Smith C.H."/>
        </authorList>
    </citation>
    <scope>NUCLEOTIDE SEQUENCE</scope>
    <source>
        <strain evidence="2">CHS0354</strain>
        <tissue evidence="2">Mantle</tissue>
    </source>
</reference>
<feature type="compositionally biased region" description="Polar residues" evidence="1">
    <location>
        <begin position="43"/>
        <end position="65"/>
    </location>
</feature>
<evidence type="ECO:0000313" key="2">
    <source>
        <dbReference type="EMBL" id="KAK3600249.1"/>
    </source>
</evidence>
<feature type="region of interest" description="Disordered" evidence="1">
    <location>
        <begin position="1"/>
        <end position="65"/>
    </location>
</feature>
<evidence type="ECO:0000313" key="3">
    <source>
        <dbReference type="Proteomes" id="UP001195483"/>
    </source>
</evidence>
<dbReference type="EMBL" id="JAEAOA010001425">
    <property type="protein sequence ID" value="KAK3600249.1"/>
    <property type="molecule type" value="Genomic_DNA"/>
</dbReference>
<protein>
    <submittedName>
        <fullName evidence="2">Uncharacterized protein</fullName>
    </submittedName>
</protein>
<reference evidence="2" key="1">
    <citation type="journal article" date="2021" name="Genome Biol. Evol.">
        <title>A High-Quality Reference Genome for a Parasitic Bivalve with Doubly Uniparental Inheritance (Bivalvia: Unionida).</title>
        <authorList>
            <person name="Smith C.H."/>
        </authorList>
    </citation>
    <scope>NUCLEOTIDE SEQUENCE</scope>
    <source>
        <strain evidence="2">CHS0354</strain>
    </source>
</reference>
<keyword evidence="3" id="KW-1185">Reference proteome</keyword>
<feature type="compositionally biased region" description="Polar residues" evidence="1">
    <location>
        <begin position="20"/>
        <end position="29"/>
    </location>
</feature>
<name>A0AAE0SY60_9BIVA</name>
<dbReference type="Proteomes" id="UP001195483">
    <property type="component" value="Unassembled WGS sequence"/>
</dbReference>
<reference evidence="2" key="3">
    <citation type="submission" date="2023-05" db="EMBL/GenBank/DDBJ databases">
        <authorList>
            <person name="Smith C.H."/>
        </authorList>
    </citation>
    <scope>NUCLEOTIDE SEQUENCE</scope>
    <source>
        <strain evidence="2">CHS0354</strain>
        <tissue evidence="2">Mantle</tissue>
    </source>
</reference>
<proteinExistence type="predicted"/>
<evidence type="ECO:0000256" key="1">
    <source>
        <dbReference type="SAM" id="MobiDB-lite"/>
    </source>
</evidence>